<dbReference type="EMBL" id="KF475786">
    <property type="protein sequence ID" value="AGZ17231.1"/>
    <property type="molecule type" value="Genomic_DNA"/>
</dbReference>
<dbReference type="Proteomes" id="UP000028560">
    <property type="component" value="Segment"/>
</dbReference>
<proteinExistence type="predicted"/>
<dbReference type="KEGG" id="vg:20283574"/>
<reference evidence="1 2" key="1">
    <citation type="submission" date="2013-07" db="EMBL/GenBank/DDBJ databases">
        <authorList>
            <person name="Chung I.-Y."/>
            <person name="Cho Y.-H."/>
        </authorList>
    </citation>
    <scope>NUCLEOTIDE SEQUENCE [LARGE SCALE GENOMIC DNA]</scope>
</reference>
<dbReference type="RefSeq" id="YP_009055264.1">
    <property type="nucleotide sequence ID" value="NC_024782.1"/>
</dbReference>
<accession>A0A075CI80</accession>
<gene>
    <name evidence="1" type="ORF">MP48_0039</name>
</gene>
<name>A0A075CI80_9CAUD</name>
<dbReference type="OrthoDB" id="10521at10239"/>
<evidence type="ECO:0008006" key="3">
    <source>
        <dbReference type="Google" id="ProtNLM"/>
    </source>
</evidence>
<dbReference type="InterPro" id="IPR056912">
    <property type="entry name" value="Phage_JBD30_tail_term-like"/>
</dbReference>
<dbReference type="GeneID" id="20283574"/>
<evidence type="ECO:0000313" key="1">
    <source>
        <dbReference type="EMBL" id="AGZ17231.1"/>
    </source>
</evidence>
<evidence type="ECO:0000313" key="2">
    <source>
        <dbReference type="Proteomes" id="UP000028560"/>
    </source>
</evidence>
<organism evidence="1 2">
    <name type="scientific">Pseudomonas phage MP48</name>
    <dbReference type="NCBI Taxonomy" id="1391190"/>
    <lineage>
        <taxon>Viruses</taxon>
        <taxon>Duplodnaviria</taxon>
        <taxon>Heunggongvirae</taxon>
        <taxon>Uroviricota</taxon>
        <taxon>Caudoviricetes</taxon>
        <taxon>Casadabanvirus</taxon>
        <taxon>Casadabanvirus MP48</taxon>
    </lineage>
</organism>
<sequence length="157" mass="16951">MSDPFDYLFLEPLLIERIRSEVPGLAIVSGVPDLATLSEQDQPAPSAYVVYLGDETGTGADHQGGQRAIQTVGQQWAVVLVVHYADSSNSGEGARREAGPLLGRLVKALTGWAPAIDVAPLARSARQSPATYASGYFYFPLVFTANFVFPRLKSWKP</sequence>
<keyword evidence="2" id="KW-1185">Reference proteome</keyword>
<protein>
    <recommendedName>
        <fullName evidence="3">Virion structural protein</fullName>
    </recommendedName>
</protein>
<dbReference type="Pfam" id="PF23840">
    <property type="entry name" value="Phage_tail_terminator"/>
    <property type="match status" value="1"/>
</dbReference>